<organism evidence="1">
    <name type="scientific">bioreactor metagenome</name>
    <dbReference type="NCBI Taxonomy" id="1076179"/>
    <lineage>
        <taxon>unclassified sequences</taxon>
        <taxon>metagenomes</taxon>
        <taxon>ecological metagenomes</taxon>
    </lineage>
</organism>
<dbReference type="AlphaFoldDB" id="A0A645D503"/>
<proteinExistence type="predicted"/>
<sequence>MFCIVFVIALSIGYTVSHVNHICTGVDCAICHAIFAAEKMLKTIGSLIDVAVIVYMVKLLLSLTRPAEFFSEKNNSNSLFSLKVKLNN</sequence>
<dbReference type="EMBL" id="VSSQ01032887">
    <property type="protein sequence ID" value="MPM84299.1"/>
    <property type="molecule type" value="Genomic_DNA"/>
</dbReference>
<evidence type="ECO:0000313" key="1">
    <source>
        <dbReference type="EMBL" id="MPM84299.1"/>
    </source>
</evidence>
<gene>
    <name evidence="1" type="ORF">SDC9_131370</name>
</gene>
<accession>A0A645D503</accession>
<reference evidence="1" key="1">
    <citation type="submission" date="2019-08" db="EMBL/GenBank/DDBJ databases">
        <authorList>
            <person name="Kucharzyk K."/>
            <person name="Murdoch R.W."/>
            <person name="Higgins S."/>
            <person name="Loffler F."/>
        </authorList>
    </citation>
    <scope>NUCLEOTIDE SEQUENCE</scope>
</reference>
<comment type="caution">
    <text evidence="1">The sequence shown here is derived from an EMBL/GenBank/DDBJ whole genome shotgun (WGS) entry which is preliminary data.</text>
</comment>
<name>A0A645D503_9ZZZZ</name>
<protein>
    <submittedName>
        <fullName evidence="1">Uncharacterized protein</fullName>
    </submittedName>
</protein>